<dbReference type="Pfam" id="PF06133">
    <property type="entry name" value="Com_YlbF"/>
    <property type="match status" value="1"/>
</dbReference>
<name>A0A0R1ZPU7_9LACO</name>
<evidence type="ECO:0000256" key="1">
    <source>
        <dbReference type="HAMAP-Rule" id="MF_01526"/>
    </source>
</evidence>
<comment type="similarity">
    <text evidence="1">Belongs to the UPF0342 family.</text>
</comment>
<protein>
    <recommendedName>
        <fullName evidence="1">UPF0342 protein FC18_GL002058</fullName>
    </recommendedName>
</protein>
<evidence type="ECO:0000313" key="3">
    <source>
        <dbReference type="Proteomes" id="UP000051679"/>
    </source>
</evidence>
<dbReference type="InterPro" id="IPR023378">
    <property type="entry name" value="YheA/YmcA-like_dom_sf"/>
</dbReference>
<dbReference type="RefSeq" id="WP_054676453.1">
    <property type="nucleotide sequence ID" value="NZ_AYYO01000003.1"/>
</dbReference>
<dbReference type="AlphaFoldDB" id="A0A0R1ZPU7"/>
<accession>A0A0R1ZPU7</accession>
<dbReference type="InterPro" id="IPR010368">
    <property type="entry name" value="Com_YlbF"/>
</dbReference>
<keyword evidence="3" id="KW-1185">Reference proteome</keyword>
<dbReference type="OrthoDB" id="9811402at2"/>
<dbReference type="PATRIC" id="fig|1291052.5.peg.2121"/>
<sequence>MINIYDNANDMAENLQKTQQFQDLQHAFDMLKLDAVAYGLFKQFQDKQIELQQKQAQGLEFAPDDLSKLQELGDKIKDIDAIKELISKEQALAQLMDELNSIISKPIADLYK</sequence>
<gene>
    <name evidence="2" type="ORF">FC18_GL002058</name>
</gene>
<comment type="caution">
    <text evidence="2">The sequence shown here is derived from an EMBL/GenBank/DDBJ whole genome shotgun (WGS) entry which is preliminary data.</text>
</comment>
<dbReference type="STRING" id="1291052.FC18_GL002058"/>
<dbReference type="SUPFAM" id="SSF158622">
    <property type="entry name" value="YheA/YmcA-like"/>
    <property type="match status" value="1"/>
</dbReference>
<dbReference type="Proteomes" id="UP000051679">
    <property type="component" value="Unassembled WGS sequence"/>
</dbReference>
<dbReference type="Gene3D" id="1.20.1500.10">
    <property type="entry name" value="YheA/YmcA-like"/>
    <property type="match status" value="1"/>
</dbReference>
<dbReference type="EMBL" id="AYYO01000003">
    <property type="protein sequence ID" value="KRM56575.1"/>
    <property type="molecule type" value="Genomic_DNA"/>
</dbReference>
<organism evidence="2 3">
    <name type="scientific">Lacticaseibacillus sharpeae JCM 1186 = DSM 20505</name>
    <dbReference type="NCBI Taxonomy" id="1291052"/>
    <lineage>
        <taxon>Bacteria</taxon>
        <taxon>Bacillati</taxon>
        <taxon>Bacillota</taxon>
        <taxon>Bacilli</taxon>
        <taxon>Lactobacillales</taxon>
        <taxon>Lactobacillaceae</taxon>
        <taxon>Lacticaseibacillus</taxon>
    </lineage>
</organism>
<proteinExistence type="inferred from homology"/>
<dbReference type="HAMAP" id="MF_01526">
    <property type="entry name" value="UPF0342"/>
    <property type="match status" value="1"/>
</dbReference>
<reference evidence="2 3" key="1">
    <citation type="journal article" date="2015" name="Genome Announc.">
        <title>Expanding the biotechnology potential of lactobacilli through comparative genomics of 213 strains and associated genera.</title>
        <authorList>
            <person name="Sun Z."/>
            <person name="Harris H.M."/>
            <person name="McCann A."/>
            <person name="Guo C."/>
            <person name="Argimon S."/>
            <person name="Zhang W."/>
            <person name="Yang X."/>
            <person name="Jeffery I.B."/>
            <person name="Cooney J.C."/>
            <person name="Kagawa T.F."/>
            <person name="Liu W."/>
            <person name="Song Y."/>
            <person name="Salvetti E."/>
            <person name="Wrobel A."/>
            <person name="Rasinkangas P."/>
            <person name="Parkhill J."/>
            <person name="Rea M.C."/>
            <person name="O'Sullivan O."/>
            <person name="Ritari J."/>
            <person name="Douillard F.P."/>
            <person name="Paul Ross R."/>
            <person name="Yang R."/>
            <person name="Briner A.E."/>
            <person name="Felis G.E."/>
            <person name="de Vos W.M."/>
            <person name="Barrangou R."/>
            <person name="Klaenhammer T.R."/>
            <person name="Caufield P.W."/>
            <person name="Cui Y."/>
            <person name="Zhang H."/>
            <person name="O'Toole P.W."/>
        </authorList>
    </citation>
    <scope>NUCLEOTIDE SEQUENCE [LARGE SCALE GENOMIC DNA]</scope>
    <source>
        <strain evidence="2 3">DSM 20505</strain>
    </source>
</reference>
<evidence type="ECO:0000313" key="2">
    <source>
        <dbReference type="EMBL" id="KRM56575.1"/>
    </source>
</evidence>